<feature type="domain" description="AB hydrolase-1" evidence="2">
    <location>
        <begin position="27"/>
        <end position="139"/>
    </location>
</feature>
<feature type="compositionally biased region" description="Low complexity" evidence="1">
    <location>
        <begin position="487"/>
        <end position="503"/>
    </location>
</feature>
<dbReference type="InterPro" id="IPR029058">
    <property type="entry name" value="AB_hydrolase_fold"/>
</dbReference>
<dbReference type="GO" id="GO:0017171">
    <property type="term" value="F:serine hydrolase activity"/>
    <property type="evidence" value="ECO:0007669"/>
    <property type="project" value="TreeGrafter"/>
</dbReference>
<feature type="compositionally biased region" description="Low complexity" evidence="1">
    <location>
        <begin position="446"/>
        <end position="468"/>
    </location>
</feature>
<dbReference type="PANTHER" id="PTHR46331">
    <property type="entry name" value="VALACYCLOVIR HYDROLASE"/>
    <property type="match status" value="1"/>
</dbReference>
<proteinExistence type="predicted"/>
<accession>A0A9Q0MTM7</accession>
<comment type="caution">
    <text evidence="3">The sequence shown here is derived from an EMBL/GenBank/DDBJ whole genome shotgun (WGS) entry which is preliminary data.</text>
</comment>
<feature type="region of interest" description="Disordered" evidence="1">
    <location>
        <begin position="522"/>
        <end position="544"/>
    </location>
</feature>
<dbReference type="Proteomes" id="UP001151699">
    <property type="component" value="Chromosome X"/>
</dbReference>
<feature type="compositionally biased region" description="Polar residues" evidence="1">
    <location>
        <begin position="522"/>
        <end position="537"/>
    </location>
</feature>
<evidence type="ECO:0000313" key="3">
    <source>
        <dbReference type="EMBL" id="KAJ6637811.1"/>
    </source>
</evidence>
<name>A0A9Q0MTM7_9DIPT</name>
<feature type="region of interest" description="Disordered" evidence="1">
    <location>
        <begin position="583"/>
        <end position="607"/>
    </location>
</feature>
<evidence type="ECO:0000256" key="1">
    <source>
        <dbReference type="SAM" id="MobiDB-lite"/>
    </source>
</evidence>
<keyword evidence="3" id="KW-0378">Hydrolase</keyword>
<dbReference type="InterPro" id="IPR000073">
    <property type="entry name" value="AB_hydrolase_1"/>
</dbReference>
<feature type="compositionally biased region" description="Basic and acidic residues" evidence="1">
    <location>
        <begin position="587"/>
        <end position="607"/>
    </location>
</feature>
<protein>
    <submittedName>
        <fullName evidence="3">Valacyclovir hydrolase</fullName>
    </submittedName>
</protein>
<sequence>MHSTRKVLVRDCNLTFVQSGEENGKNAVLLMPGALGSGITDFKPQINDLPKMLPNFSIIAWDPPGYGASIPPRRKFTKDFFSNDADYAVELMKTIGFGKFSILGWSDGGITGMVLAAKYPDVVNKLVIWGSNAYIIEKEVKMYESIRDVSNWSPRMREPMEKMYGAENFAKLWSEWVDVLIKMYHEDNGDICSKSLPKIKCPTFILHGSKDPMIAEEHVGHLRKNITNNDRINRICKALRNTTPRQSNISRQFTIVDINDAIITYCLILVMLPLTVMSLPTDIELSISPVDAYYDTHSNKIEDVKRTKRAGSFNFIGAISNSITSSLGKASASIAGGSSSKSSGSGHSADPHHNVDISHFDGWKLKKSILNTIFEAVKAITGGITAINGQLIKGGGYVISAGGKLVAASGDAVTNAGKKLALSAKLIEPQHTKSHFLKYASSASGSSSSSSSSHSSSSGHDSTGHGESYANFEIPTGHVSYGPPEHSAGQPLSSPSAPSGPAQHIDLAATYLPVAYDQGYHAQTSGHGDNNYHTPVSSYGGASHSTDAKVEYNKYTDGPSNTKSQSLSHAADALRDILNKLPIHHTSTPDDHQNDVTADNKKPETHDNYDVHSFEPYEIPPDPIPAFKPVKQLVTSYGVPISSQPVVTTHSQTITTAYGAPITDYQKPISLIDSSWKNTPIGPGVSQPGLDIYHSMTLKLGNDQKKKQYLPPLSPPPPPPPPKLSYIPSDYPNAHYYEIYGNELMRRQTNVQKIHKREPDYEIQKSVAYEIKAPATAQLKLIKILKNMVKNGDNLHGTHFEDFIYNLN</sequence>
<dbReference type="EMBL" id="WJQU01000003">
    <property type="protein sequence ID" value="KAJ6637811.1"/>
    <property type="molecule type" value="Genomic_DNA"/>
</dbReference>
<evidence type="ECO:0000313" key="4">
    <source>
        <dbReference type="Proteomes" id="UP001151699"/>
    </source>
</evidence>
<evidence type="ECO:0000259" key="2">
    <source>
        <dbReference type="Pfam" id="PF00561"/>
    </source>
</evidence>
<dbReference type="Pfam" id="PF00561">
    <property type="entry name" value="Abhydrolase_1"/>
    <property type="match status" value="1"/>
</dbReference>
<dbReference type="PANTHER" id="PTHR46331:SF2">
    <property type="entry name" value="VALACYCLOVIR HYDROLASE"/>
    <property type="match status" value="1"/>
</dbReference>
<organism evidence="3 4">
    <name type="scientific">Pseudolycoriella hygida</name>
    <dbReference type="NCBI Taxonomy" id="35572"/>
    <lineage>
        <taxon>Eukaryota</taxon>
        <taxon>Metazoa</taxon>
        <taxon>Ecdysozoa</taxon>
        <taxon>Arthropoda</taxon>
        <taxon>Hexapoda</taxon>
        <taxon>Insecta</taxon>
        <taxon>Pterygota</taxon>
        <taxon>Neoptera</taxon>
        <taxon>Endopterygota</taxon>
        <taxon>Diptera</taxon>
        <taxon>Nematocera</taxon>
        <taxon>Sciaroidea</taxon>
        <taxon>Sciaridae</taxon>
        <taxon>Pseudolycoriella</taxon>
    </lineage>
</organism>
<feature type="region of interest" description="Disordered" evidence="1">
    <location>
        <begin position="446"/>
        <end position="503"/>
    </location>
</feature>
<dbReference type="OrthoDB" id="19657at2759"/>
<dbReference type="AlphaFoldDB" id="A0A9Q0MTM7"/>
<dbReference type="Gene3D" id="3.40.50.1820">
    <property type="entry name" value="alpha/beta hydrolase"/>
    <property type="match status" value="1"/>
</dbReference>
<gene>
    <name evidence="3" type="primary">BPHL</name>
    <name evidence="3" type="ORF">Bhyg_10542</name>
</gene>
<keyword evidence="4" id="KW-1185">Reference proteome</keyword>
<reference evidence="3" key="1">
    <citation type="submission" date="2022-07" db="EMBL/GenBank/DDBJ databases">
        <authorList>
            <person name="Trinca V."/>
            <person name="Uliana J.V.C."/>
            <person name="Torres T.T."/>
            <person name="Ward R.J."/>
            <person name="Monesi N."/>
        </authorList>
    </citation>
    <scope>NUCLEOTIDE SEQUENCE</scope>
    <source>
        <strain evidence="3">HSMRA1968</strain>
        <tissue evidence="3">Whole embryos</tissue>
    </source>
</reference>
<dbReference type="SUPFAM" id="SSF53474">
    <property type="entry name" value="alpha/beta-Hydrolases"/>
    <property type="match status" value="1"/>
</dbReference>